<dbReference type="Gene3D" id="3.20.110.20">
    <property type="match status" value="1"/>
</dbReference>
<evidence type="ECO:0000313" key="7">
    <source>
        <dbReference type="Proteomes" id="UP000229641"/>
    </source>
</evidence>
<evidence type="ECO:0000313" key="6">
    <source>
        <dbReference type="EMBL" id="PIQ89109.1"/>
    </source>
</evidence>
<dbReference type="EMBL" id="PCWA01000073">
    <property type="protein sequence ID" value="PIQ89109.1"/>
    <property type="molecule type" value="Genomic_DNA"/>
</dbReference>
<proteinExistence type="inferred from homology"/>
<dbReference type="SUPFAM" id="SSF88713">
    <property type="entry name" value="Glycoside hydrolase/deacetylase"/>
    <property type="match status" value="1"/>
</dbReference>
<dbReference type="AlphaFoldDB" id="A0A2H0LXG0"/>
<dbReference type="PANTHER" id="PTHR36306">
    <property type="entry name" value="ALPHA-AMYLASE-RELATED-RELATED"/>
    <property type="match status" value="1"/>
</dbReference>
<dbReference type="SUPFAM" id="SSF88688">
    <property type="entry name" value="Families 57/38 glycoside transferase middle domain"/>
    <property type="match status" value="1"/>
</dbReference>
<protein>
    <recommendedName>
        <fullName evidence="8">4-alpha-glucanotransferase</fullName>
    </recommendedName>
</protein>
<comment type="caution">
    <text evidence="6">The sequence shown here is derived from an EMBL/GenBank/DDBJ whole genome shotgun (WGS) entry which is preliminary data.</text>
</comment>
<keyword evidence="2" id="KW-0119">Carbohydrate metabolism</keyword>
<evidence type="ECO:0008006" key="8">
    <source>
        <dbReference type="Google" id="ProtNLM"/>
    </source>
</evidence>
<dbReference type="InterPro" id="IPR015178">
    <property type="entry name" value="A-amylase/a-glucTrfase_central"/>
</dbReference>
<dbReference type="Pfam" id="PF09095">
    <property type="entry name" value="AmyA-gluTrfs_C"/>
    <property type="match status" value="1"/>
</dbReference>
<sequence>MGKVYFIFGVHNHQPTGNFEHVFKQAYDSCYFPFISTLCEFPRIKFSIHNSGCLYDWIGLNHPEYMERLKKMNKAGRIEVISGGYYEPILPLILDSDKQNQIKLMNEFIKSKIGSRPGGLWLTERVWEQYLARTINSCGLNYTFLDDTHFRWAGLTNKEFFGYYTTEDNAMGINVFPISKALRYKIPFSKPEEAIKILEGFAQSDDILITLFDDGEKFGLWPHTYEWVYEKEWLRRFLSLLDKSPLIETILPRDAVKKFKTEGIVYFPAASYEEMGEWVLEPEDYFNYAIVKDLLQGNVKFSQCLNFLRGGTFRNFYRKYPRLNYMHKRMLNLSEKINRDCDYRKDKKIFHQLWKAQTNCGYWHGVFGGFYLGHIRASIYENIIRAENLYDAQKSTKEIIFSEEDIDFDGNKEAILKNKEVICCFSRKGASLLELSWRGEAINLVNTVTRRPESYHKKIREKMKSNARSASSIHEVVTQKDGDLDKFLIYDKYARLMLVDHFLDKNLTLDSFNKQNGVFTLSNEVYDFSAKKKTNEVILGYRHDREQVSFSKEVYFSKYAGFDVRYKFDKKNYLNIYDFGIEFNISLPSLDDLYLRGENMEVSLVNQNQFSKLSSFSMVDNYRKVCLDFSFSRADIFTMPLYSVSSSESGFEKVYQQLVFVFILKDERNDFDISLRLKKIK</sequence>
<evidence type="ECO:0000256" key="2">
    <source>
        <dbReference type="ARBA" id="ARBA00023277"/>
    </source>
</evidence>
<dbReference type="GO" id="GO:0003824">
    <property type="term" value="F:catalytic activity"/>
    <property type="evidence" value="ECO:0007669"/>
    <property type="project" value="InterPro"/>
</dbReference>
<feature type="domain" description="Glycoside hydrolase family 57 N-terminal" evidence="3">
    <location>
        <begin position="7"/>
        <end position="267"/>
    </location>
</feature>
<comment type="similarity">
    <text evidence="1">Belongs to the glycosyl hydrolase 57 family.</text>
</comment>
<dbReference type="GO" id="GO:0005975">
    <property type="term" value="P:carbohydrate metabolic process"/>
    <property type="evidence" value="ECO:0007669"/>
    <property type="project" value="InterPro"/>
</dbReference>
<dbReference type="InterPro" id="IPR014718">
    <property type="entry name" value="GH-type_carb-bd"/>
</dbReference>
<gene>
    <name evidence="6" type="ORF">COV72_04760</name>
</gene>
<evidence type="ECO:0000259" key="3">
    <source>
        <dbReference type="Pfam" id="PF03065"/>
    </source>
</evidence>
<dbReference type="InterPro" id="IPR028995">
    <property type="entry name" value="Glyco_hydro_57/38_cen_sf"/>
</dbReference>
<reference evidence="6 7" key="1">
    <citation type="submission" date="2017-09" db="EMBL/GenBank/DDBJ databases">
        <title>Depth-based differentiation of microbial function through sediment-hosted aquifers and enrichment of novel symbionts in the deep terrestrial subsurface.</title>
        <authorList>
            <person name="Probst A.J."/>
            <person name="Ladd B."/>
            <person name="Jarett J.K."/>
            <person name="Geller-Mcgrath D.E."/>
            <person name="Sieber C.M."/>
            <person name="Emerson J.B."/>
            <person name="Anantharaman K."/>
            <person name="Thomas B.C."/>
            <person name="Malmstrom R."/>
            <person name="Stieglmeier M."/>
            <person name="Klingl A."/>
            <person name="Woyke T."/>
            <person name="Ryan C.M."/>
            <person name="Banfield J.F."/>
        </authorList>
    </citation>
    <scope>NUCLEOTIDE SEQUENCE [LARGE SCALE GENOMIC DNA]</scope>
    <source>
        <strain evidence="6">CG11_big_fil_rev_8_21_14_0_20_42_13</strain>
    </source>
</reference>
<organism evidence="6 7">
    <name type="scientific">Candidatus Ghiorseimicrobium undicola</name>
    <dbReference type="NCBI Taxonomy" id="1974746"/>
    <lineage>
        <taxon>Bacteria</taxon>
        <taxon>Pseudomonadati</taxon>
        <taxon>Candidatus Omnitrophota</taxon>
        <taxon>Candidatus Ghiorseimicrobium</taxon>
    </lineage>
</organism>
<dbReference type="CDD" id="cd10793">
    <property type="entry name" value="GH57N_TLGT_like"/>
    <property type="match status" value="1"/>
</dbReference>
<accession>A0A2H0LXG0</accession>
<feature type="domain" description="Alpha-amylase/4-alpha-glucanotransferase C-terminal" evidence="5">
    <location>
        <begin position="405"/>
        <end position="667"/>
    </location>
</feature>
<dbReference type="SUPFAM" id="SSF74650">
    <property type="entry name" value="Galactose mutarotase-like"/>
    <property type="match status" value="1"/>
</dbReference>
<dbReference type="PANTHER" id="PTHR36306:SF1">
    <property type="entry name" value="ALPHA-AMYLASE-RELATED"/>
    <property type="match status" value="1"/>
</dbReference>
<name>A0A2H0LXG0_9BACT</name>
<dbReference type="InterPro" id="IPR015179">
    <property type="entry name" value="A-amylase/a-glucTrfase_C"/>
</dbReference>
<evidence type="ECO:0000256" key="1">
    <source>
        <dbReference type="ARBA" id="ARBA00006821"/>
    </source>
</evidence>
<dbReference type="Gene3D" id="2.70.98.10">
    <property type="match status" value="1"/>
</dbReference>
<dbReference type="Pfam" id="PF03065">
    <property type="entry name" value="Glyco_hydro_57"/>
    <property type="match status" value="1"/>
</dbReference>
<dbReference type="InterPro" id="IPR011330">
    <property type="entry name" value="Glyco_hydro/deAcase_b/a-brl"/>
</dbReference>
<dbReference type="InterPro" id="IPR052046">
    <property type="entry name" value="GH57_Enzymes"/>
</dbReference>
<dbReference type="InterPro" id="IPR004300">
    <property type="entry name" value="Glyco_hydro_57_N"/>
</dbReference>
<dbReference type="GO" id="GO:0030246">
    <property type="term" value="F:carbohydrate binding"/>
    <property type="evidence" value="ECO:0007669"/>
    <property type="project" value="InterPro"/>
</dbReference>
<dbReference type="InterPro" id="IPR011013">
    <property type="entry name" value="Gal_mutarotase_sf_dom"/>
</dbReference>
<evidence type="ECO:0000259" key="5">
    <source>
        <dbReference type="Pfam" id="PF09095"/>
    </source>
</evidence>
<evidence type="ECO:0000259" key="4">
    <source>
        <dbReference type="Pfam" id="PF09094"/>
    </source>
</evidence>
<dbReference type="Proteomes" id="UP000229641">
    <property type="component" value="Unassembled WGS sequence"/>
</dbReference>
<feature type="domain" description="Alpha-amylase/4-alpha-glucanotransferase central" evidence="4">
    <location>
        <begin position="311"/>
        <end position="389"/>
    </location>
</feature>
<dbReference type="Pfam" id="PF09094">
    <property type="entry name" value="AmyA-A_glucT_m"/>
    <property type="match status" value="1"/>
</dbReference>